<protein>
    <submittedName>
        <fullName evidence="1">Uncharacterized protein</fullName>
    </submittedName>
</protein>
<proteinExistence type="predicted"/>
<dbReference type="Proteomes" id="UP000234333">
    <property type="component" value="Unassembled WGS sequence"/>
</dbReference>
<dbReference type="InterPro" id="IPR045773">
    <property type="entry name" value="DUF6226"/>
</dbReference>
<dbReference type="Pfam" id="PF19736">
    <property type="entry name" value="DUF6226"/>
    <property type="match status" value="1"/>
</dbReference>
<dbReference type="EMBL" id="FXZC01000001">
    <property type="protein sequence ID" value="SMX63190.1"/>
    <property type="molecule type" value="Genomic_DNA"/>
</dbReference>
<reference evidence="1 2" key="1">
    <citation type="submission" date="2017-03" db="EMBL/GenBank/DDBJ databases">
        <authorList>
            <person name="Afonso C.L."/>
            <person name="Miller P.J."/>
            <person name="Scott M.A."/>
            <person name="Spackman E."/>
            <person name="Goraichik I."/>
            <person name="Dimitrov K.M."/>
            <person name="Suarez D.L."/>
            <person name="Swayne D.E."/>
        </authorList>
    </citation>
    <scope>NUCLEOTIDE SEQUENCE [LARGE SCALE GENOMIC DNA]</scope>
    <source>
        <strain evidence="1 2">CIP 102111</strain>
    </source>
</reference>
<dbReference type="AlphaFoldDB" id="A0A2H1HK00"/>
<evidence type="ECO:0000313" key="2">
    <source>
        <dbReference type="Proteomes" id="UP000234333"/>
    </source>
</evidence>
<evidence type="ECO:0000313" key="1">
    <source>
        <dbReference type="EMBL" id="SMX63190.1"/>
    </source>
</evidence>
<gene>
    <name evidence="1" type="ORF">BC102111_00108</name>
</gene>
<name>A0A2H1HK00_9MICO</name>
<accession>A0A2H1HK00</accession>
<organism evidence="1 2">
    <name type="scientific">Brevibacterium casei CIP 102111</name>
    <dbReference type="NCBI Taxonomy" id="1255625"/>
    <lineage>
        <taxon>Bacteria</taxon>
        <taxon>Bacillati</taxon>
        <taxon>Actinomycetota</taxon>
        <taxon>Actinomycetes</taxon>
        <taxon>Micrococcales</taxon>
        <taxon>Brevibacteriaceae</taxon>
        <taxon>Brevibacterium</taxon>
    </lineage>
</organism>
<sequence length="256" mass="28678">MTFWWQELRSNLARSYEDPSDQRWNPAIATLPVSERAAALFREVEEDFRATGSRTPRWEDPHLDPEFEWGGGPAPDGWSDVTDHEKFAIVHARARAWINVLARRGIRVADHPVDWASDDPFLSVADRSAILTSDVEGNPELVIGFNDFVADDDGIDRVANVVVALGDPAVSLARVPDCGCDFCDYGSDVLLQQLDSLIFSVVDGSIEAQSGGRYSGYRTSFDAAGEFSGEITHRQARHRSRPWFPDWTPRPMQEWA</sequence>